<accession>A0A9Q0E3K4</accession>
<sequence>MSEKPSDRSGPPSIGAPPSVPPPPLGTLLRSRQALRPRDENRGEARDNRRERDRQDPPVRLHGAYHRWIHVQVRDLKFDITVFTLNFTHF</sequence>
<name>A0A9Q0E3K4_9TELE</name>
<proteinExistence type="predicted"/>
<evidence type="ECO:0000313" key="3">
    <source>
        <dbReference type="Proteomes" id="UP001148018"/>
    </source>
</evidence>
<keyword evidence="3" id="KW-1185">Reference proteome</keyword>
<dbReference type="EMBL" id="JANIIK010000109">
    <property type="protein sequence ID" value="KAJ3598473.1"/>
    <property type="molecule type" value="Genomic_DNA"/>
</dbReference>
<feature type="region of interest" description="Disordered" evidence="1">
    <location>
        <begin position="1"/>
        <end position="61"/>
    </location>
</feature>
<organism evidence="2 3">
    <name type="scientific">Muraenolepis orangiensis</name>
    <name type="common">Patagonian moray cod</name>
    <dbReference type="NCBI Taxonomy" id="630683"/>
    <lineage>
        <taxon>Eukaryota</taxon>
        <taxon>Metazoa</taxon>
        <taxon>Chordata</taxon>
        <taxon>Craniata</taxon>
        <taxon>Vertebrata</taxon>
        <taxon>Euteleostomi</taxon>
        <taxon>Actinopterygii</taxon>
        <taxon>Neopterygii</taxon>
        <taxon>Teleostei</taxon>
        <taxon>Neoteleostei</taxon>
        <taxon>Acanthomorphata</taxon>
        <taxon>Zeiogadaria</taxon>
        <taxon>Gadariae</taxon>
        <taxon>Gadiformes</taxon>
        <taxon>Muraenolepidoidei</taxon>
        <taxon>Muraenolepididae</taxon>
        <taxon>Muraenolepis</taxon>
    </lineage>
</organism>
<evidence type="ECO:0000313" key="2">
    <source>
        <dbReference type="EMBL" id="KAJ3598473.1"/>
    </source>
</evidence>
<dbReference type="Proteomes" id="UP001148018">
    <property type="component" value="Unassembled WGS sequence"/>
</dbReference>
<evidence type="ECO:0000256" key="1">
    <source>
        <dbReference type="SAM" id="MobiDB-lite"/>
    </source>
</evidence>
<protein>
    <submittedName>
        <fullName evidence="2">Uncharacterized protein</fullName>
    </submittedName>
</protein>
<feature type="compositionally biased region" description="Basic and acidic residues" evidence="1">
    <location>
        <begin position="36"/>
        <end position="59"/>
    </location>
</feature>
<reference evidence="2" key="1">
    <citation type="submission" date="2022-07" db="EMBL/GenBank/DDBJ databases">
        <title>Chromosome-level genome of Muraenolepis orangiensis.</title>
        <authorList>
            <person name="Kim J."/>
        </authorList>
    </citation>
    <scope>NUCLEOTIDE SEQUENCE</scope>
    <source>
        <strain evidence="2">KU_S4_2022</strain>
        <tissue evidence="2">Muscle</tissue>
    </source>
</reference>
<feature type="compositionally biased region" description="Pro residues" evidence="1">
    <location>
        <begin position="14"/>
        <end position="25"/>
    </location>
</feature>
<gene>
    <name evidence="2" type="ORF">NHX12_001983</name>
</gene>
<dbReference type="AlphaFoldDB" id="A0A9Q0E3K4"/>
<comment type="caution">
    <text evidence="2">The sequence shown here is derived from an EMBL/GenBank/DDBJ whole genome shotgun (WGS) entry which is preliminary data.</text>
</comment>